<sequence>SLTRNPGLTAPIPEEINNFATLQILNLSMNKFDGLIDHVSIFNPSSNLNVLDLSWNNFSGPLANINFSSTSLQQLDLSYNEFNSPQVPIWLFEFNQLQTLSLRGCGLSGAFPYQLASLPRLQNMNVDDNNLNGTLYIGNISSLNRKLHNGIIDGHLQSLSLTKNDISYVDYNSSDIHDVTIAIM</sequence>
<dbReference type="Pfam" id="PF13516">
    <property type="entry name" value="LRR_6"/>
    <property type="match status" value="3"/>
</dbReference>
<protein>
    <submittedName>
        <fullName evidence="1">Uncharacterized protein</fullName>
    </submittedName>
</protein>
<evidence type="ECO:0000313" key="2">
    <source>
        <dbReference type="Proteomes" id="UP001497522"/>
    </source>
</evidence>
<dbReference type="InterPro" id="IPR001611">
    <property type="entry name" value="Leu-rich_rpt"/>
</dbReference>
<dbReference type="Proteomes" id="UP001497522">
    <property type="component" value="Chromosome 9"/>
</dbReference>
<feature type="non-terminal residue" evidence="1">
    <location>
        <position position="184"/>
    </location>
</feature>
<keyword evidence="2" id="KW-1185">Reference proteome</keyword>
<organism evidence="1 2">
    <name type="scientific">Sphagnum jensenii</name>
    <dbReference type="NCBI Taxonomy" id="128206"/>
    <lineage>
        <taxon>Eukaryota</taxon>
        <taxon>Viridiplantae</taxon>
        <taxon>Streptophyta</taxon>
        <taxon>Embryophyta</taxon>
        <taxon>Bryophyta</taxon>
        <taxon>Sphagnophytina</taxon>
        <taxon>Sphagnopsida</taxon>
        <taxon>Sphagnales</taxon>
        <taxon>Sphagnaceae</taxon>
        <taxon>Sphagnum</taxon>
    </lineage>
</organism>
<dbReference type="Pfam" id="PF00560">
    <property type="entry name" value="LRR_1"/>
    <property type="match status" value="1"/>
</dbReference>
<dbReference type="InterPro" id="IPR052595">
    <property type="entry name" value="LRRC69/RLP"/>
</dbReference>
<reference evidence="1" key="1">
    <citation type="submission" date="2024-03" db="EMBL/GenBank/DDBJ databases">
        <authorList>
            <consortium name="ELIXIR-Norway"/>
            <consortium name="Elixir Norway"/>
        </authorList>
    </citation>
    <scope>NUCLEOTIDE SEQUENCE</scope>
</reference>
<dbReference type="Gene3D" id="3.80.10.10">
    <property type="entry name" value="Ribonuclease Inhibitor"/>
    <property type="match status" value="1"/>
</dbReference>
<evidence type="ECO:0000313" key="1">
    <source>
        <dbReference type="EMBL" id="CAK9882198.1"/>
    </source>
</evidence>
<dbReference type="PANTHER" id="PTHR48057:SF29">
    <property type="entry name" value="OS02G0609900 PROTEIN"/>
    <property type="match status" value="1"/>
</dbReference>
<dbReference type="EMBL" id="OZ023710">
    <property type="protein sequence ID" value="CAK9882198.1"/>
    <property type="molecule type" value="Genomic_DNA"/>
</dbReference>
<proteinExistence type="predicted"/>
<gene>
    <name evidence="1" type="ORF">CSSPJE1EN2_LOCUS23554</name>
</gene>
<accession>A0ABP1C1D1</accession>
<name>A0ABP1C1D1_9BRYO</name>
<dbReference type="SUPFAM" id="SSF52047">
    <property type="entry name" value="RNI-like"/>
    <property type="match status" value="1"/>
</dbReference>
<dbReference type="InterPro" id="IPR032675">
    <property type="entry name" value="LRR_dom_sf"/>
</dbReference>
<dbReference type="PANTHER" id="PTHR48057">
    <property type="entry name" value="LEUCINE-RICH REPEAT SERINE/THREONINE-PROTEIN KINASE 1"/>
    <property type="match status" value="1"/>
</dbReference>